<protein>
    <submittedName>
        <fullName evidence="3">Uncharacterized protein</fullName>
    </submittedName>
</protein>
<dbReference type="PANTHER" id="PTHR34947">
    <property type="entry name" value="TRANSMEMBRANE PROTEIN"/>
    <property type="match status" value="1"/>
</dbReference>
<organism evidence="3 4">
    <name type="scientific">Eucalyptus globulus</name>
    <name type="common">Tasmanian blue gum</name>
    <dbReference type="NCBI Taxonomy" id="34317"/>
    <lineage>
        <taxon>Eukaryota</taxon>
        <taxon>Viridiplantae</taxon>
        <taxon>Streptophyta</taxon>
        <taxon>Embryophyta</taxon>
        <taxon>Tracheophyta</taxon>
        <taxon>Spermatophyta</taxon>
        <taxon>Magnoliopsida</taxon>
        <taxon>eudicotyledons</taxon>
        <taxon>Gunneridae</taxon>
        <taxon>Pentapetalae</taxon>
        <taxon>rosids</taxon>
        <taxon>malvids</taxon>
        <taxon>Myrtales</taxon>
        <taxon>Myrtaceae</taxon>
        <taxon>Myrtoideae</taxon>
        <taxon>Eucalypteae</taxon>
        <taxon>Eucalyptus</taxon>
    </lineage>
</organism>
<comment type="caution">
    <text evidence="3">The sequence shown here is derived from an EMBL/GenBank/DDBJ whole genome shotgun (WGS) entry which is preliminary data.</text>
</comment>
<feature type="compositionally biased region" description="Basic and acidic residues" evidence="1">
    <location>
        <begin position="236"/>
        <end position="245"/>
    </location>
</feature>
<dbReference type="Proteomes" id="UP001634007">
    <property type="component" value="Unassembled WGS sequence"/>
</dbReference>
<keyword evidence="2" id="KW-0812">Transmembrane</keyword>
<dbReference type="PANTHER" id="PTHR34947:SF4">
    <property type="entry name" value="TRANSMEMBRANE PROTEIN"/>
    <property type="match status" value="1"/>
</dbReference>
<feature type="compositionally biased region" description="Polar residues" evidence="1">
    <location>
        <begin position="148"/>
        <end position="158"/>
    </location>
</feature>
<proteinExistence type="predicted"/>
<evidence type="ECO:0000313" key="3">
    <source>
        <dbReference type="EMBL" id="KAL3742307.1"/>
    </source>
</evidence>
<evidence type="ECO:0000256" key="2">
    <source>
        <dbReference type="SAM" id="Phobius"/>
    </source>
</evidence>
<feature type="compositionally biased region" description="Low complexity" evidence="1">
    <location>
        <begin position="127"/>
        <end position="147"/>
    </location>
</feature>
<feature type="transmembrane region" description="Helical" evidence="2">
    <location>
        <begin position="23"/>
        <end position="43"/>
    </location>
</feature>
<dbReference type="AlphaFoldDB" id="A0ABD3KSI7"/>
<keyword evidence="4" id="KW-1185">Reference proteome</keyword>
<dbReference type="EMBL" id="JBJKBG010000004">
    <property type="protein sequence ID" value="KAL3742307.1"/>
    <property type="molecule type" value="Genomic_DNA"/>
</dbReference>
<feature type="region of interest" description="Disordered" evidence="1">
    <location>
        <begin position="121"/>
        <end position="260"/>
    </location>
</feature>
<sequence>MDQNDNLMKVQNVHKINSKNSHFLMRALKFVISISLLSFVVCYSSGYSLFPHSFNLCFSTILFRIFTRSLERKFMFLVCNGILAFLAKSSCSSSSSSPSGSDLDGDDELFRKKDRSALDDLPEDEITVSASGSSEVEAVTAEDAATTGYNEYQENNLVLASGEEEGEEEDEKLQVQGKDTEEEDEAEQQEEQILQETEFANTGAEEQNETWVVEDDDRLSNQEEEEEEEEEEELEERGYMGKEPESPAVATGSEEMMSTEELNKKFEEFIRKMKEEIRIEAKSQPIAV</sequence>
<feature type="compositionally biased region" description="Acidic residues" evidence="1">
    <location>
        <begin position="206"/>
        <end position="235"/>
    </location>
</feature>
<gene>
    <name evidence="3" type="ORF">ACJRO7_017742</name>
</gene>
<feature type="compositionally biased region" description="Acidic residues" evidence="1">
    <location>
        <begin position="180"/>
        <end position="190"/>
    </location>
</feature>
<evidence type="ECO:0000256" key="1">
    <source>
        <dbReference type="SAM" id="MobiDB-lite"/>
    </source>
</evidence>
<keyword evidence="2" id="KW-1133">Transmembrane helix</keyword>
<reference evidence="3 4" key="1">
    <citation type="submission" date="2024-11" db="EMBL/GenBank/DDBJ databases">
        <title>Chromosome-level genome assembly of Eucalyptus globulus Labill. provides insights into its genome evolution.</title>
        <authorList>
            <person name="Li X."/>
        </authorList>
    </citation>
    <scope>NUCLEOTIDE SEQUENCE [LARGE SCALE GENOMIC DNA]</scope>
    <source>
        <strain evidence="3">CL2024</strain>
        <tissue evidence="3">Fresh tender leaves</tissue>
    </source>
</reference>
<evidence type="ECO:0000313" key="4">
    <source>
        <dbReference type="Proteomes" id="UP001634007"/>
    </source>
</evidence>
<keyword evidence="2" id="KW-0472">Membrane</keyword>
<name>A0ABD3KSI7_EUCGL</name>
<feature type="compositionally biased region" description="Acidic residues" evidence="1">
    <location>
        <begin position="162"/>
        <end position="171"/>
    </location>
</feature>
<accession>A0ABD3KSI7</accession>